<evidence type="ECO:0000313" key="1">
    <source>
        <dbReference type="EMBL" id="CCI53190.1"/>
    </source>
</evidence>
<gene>
    <name evidence="1" type="ORF">BN13_30142</name>
</gene>
<dbReference type="AlphaFoldDB" id="A0A077MBD5"/>
<dbReference type="STRING" id="1193518.BN13_30142"/>
<name>A0A077MBD5_9MICO</name>
<comment type="caution">
    <text evidence="1">The sequence shown here is derived from an EMBL/GenBank/DDBJ whole genome shotgun (WGS) entry which is preliminary data.</text>
</comment>
<dbReference type="Proteomes" id="UP000035720">
    <property type="component" value="Unassembled WGS sequence"/>
</dbReference>
<dbReference type="EMBL" id="CAJC01000139">
    <property type="protein sequence ID" value="CCI53190.1"/>
    <property type="molecule type" value="Genomic_DNA"/>
</dbReference>
<accession>A0A077MBD5</accession>
<sequence>MRGKVVVRLFRLAGHADLPQTVEFDDEIPAVRSAPGATA</sequence>
<reference evidence="1 2" key="1">
    <citation type="journal article" date="2013" name="ISME J.">
        <title>A metabolic model for members of the genus Tetrasphaera involved in enhanced biological phosphorus removal.</title>
        <authorList>
            <person name="Kristiansen R."/>
            <person name="Nguyen H.T.T."/>
            <person name="Saunders A.M."/>
            <person name="Nielsen J.L."/>
            <person name="Wimmer R."/>
            <person name="Le V.Q."/>
            <person name="McIlroy S.J."/>
            <person name="Petrovski S."/>
            <person name="Seviour R.J."/>
            <person name="Calteau A."/>
            <person name="Nielsen K.L."/>
            <person name="Nielsen P.H."/>
        </authorList>
    </citation>
    <scope>NUCLEOTIDE SEQUENCE [LARGE SCALE GENOMIC DNA]</scope>
    <source>
        <strain evidence="1 2">Ben 74</strain>
    </source>
</reference>
<organism evidence="1 2">
    <name type="scientific">Nostocoides jenkinsii Ben 74</name>
    <dbReference type="NCBI Taxonomy" id="1193518"/>
    <lineage>
        <taxon>Bacteria</taxon>
        <taxon>Bacillati</taxon>
        <taxon>Actinomycetota</taxon>
        <taxon>Actinomycetes</taxon>
        <taxon>Micrococcales</taxon>
        <taxon>Intrasporangiaceae</taxon>
        <taxon>Nostocoides</taxon>
    </lineage>
</organism>
<keyword evidence="2" id="KW-1185">Reference proteome</keyword>
<evidence type="ECO:0000313" key="2">
    <source>
        <dbReference type="Proteomes" id="UP000035720"/>
    </source>
</evidence>
<protein>
    <submittedName>
        <fullName evidence="1">Uncharacterized protein</fullName>
    </submittedName>
</protein>
<proteinExistence type="predicted"/>